<dbReference type="EMBL" id="JAYMYQ010000007">
    <property type="protein sequence ID" value="KAK7320764.1"/>
    <property type="molecule type" value="Genomic_DNA"/>
</dbReference>
<reference evidence="2 3" key="1">
    <citation type="submission" date="2024-01" db="EMBL/GenBank/DDBJ databases">
        <title>The genomes of 5 underutilized Papilionoideae crops provide insights into root nodulation and disease resistanc.</title>
        <authorList>
            <person name="Jiang F."/>
        </authorList>
    </citation>
    <scope>NUCLEOTIDE SEQUENCE [LARGE SCALE GENOMIC DNA]</scope>
    <source>
        <strain evidence="2">LVBAO_FW01</strain>
        <tissue evidence="2">Leaves</tissue>
    </source>
</reference>
<dbReference type="AlphaFoldDB" id="A0AAN9Q4A7"/>
<organism evidence="2 3">
    <name type="scientific">Canavalia gladiata</name>
    <name type="common">Sword bean</name>
    <name type="synonym">Dolichos gladiatus</name>
    <dbReference type="NCBI Taxonomy" id="3824"/>
    <lineage>
        <taxon>Eukaryota</taxon>
        <taxon>Viridiplantae</taxon>
        <taxon>Streptophyta</taxon>
        <taxon>Embryophyta</taxon>
        <taxon>Tracheophyta</taxon>
        <taxon>Spermatophyta</taxon>
        <taxon>Magnoliopsida</taxon>
        <taxon>eudicotyledons</taxon>
        <taxon>Gunneridae</taxon>
        <taxon>Pentapetalae</taxon>
        <taxon>rosids</taxon>
        <taxon>fabids</taxon>
        <taxon>Fabales</taxon>
        <taxon>Fabaceae</taxon>
        <taxon>Papilionoideae</taxon>
        <taxon>50 kb inversion clade</taxon>
        <taxon>NPAAA clade</taxon>
        <taxon>indigoferoid/millettioid clade</taxon>
        <taxon>Phaseoleae</taxon>
        <taxon>Canavalia</taxon>
    </lineage>
</organism>
<accession>A0AAN9Q4A7</accession>
<name>A0AAN9Q4A7_CANGL</name>
<dbReference type="GO" id="GO:0051015">
    <property type="term" value="F:actin filament binding"/>
    <property type="evidence" value="ECO:0007669"/>
    <property type="project" value="TreeGrafter"/>
</dbReference>
<dbReference type="InterPro" id="IPR051861">
    <property type="entry name" value="NET_actin-binding_domain"/>
</dbReference>
<evidence type="ECO:0000313" key="2">
    <source>
        <dbReference type="EMBL" id="KAK7320764.1"/>
    </source>
</evidence>
<dbReference type="PANTHER" id="PTHR32258">
    <property type="entry name" value="PROTEIN NETWORKED 4A"/>
    <property type="match status" value="1"/>
</dbReference>
<comment type="caution">
    <text evidence="2">The sequence shown here is derived from an EMBL/GenBank/DDBJ whole genome shotgun (WGS) entry which is preliminary data.</text>
</comment>
<evidence type="ECO:0000313" key="3">
    <source>
        <dbReference type="Proteomes" id="UP001367508"/>
    </source>
</evidence>
<evidence type="ECO:0000256" key="1">
    <source>
        <dbReference type="SAM" id="Coils"/>
    </source>
</evidence>
<feature type="coiled-coil region" evidence="1">
    <location>
        <begin position="32"/>
        <end position="59"/>
    </location>
</feature>
<keyword evidence="3" id="KW-1185">Reference proteome</keyword>
<proteinExistence type="predicted"/>
<keyword evidence="1" id="KW-0175">Coiled coil</keyword>
<dbReference type="GO" id="GO:0005886">
    <property type="term" value="C:plasma membrane"/>
    <property type="evidence" value="ECO:0007669"/>
    <property type="project" value="TreeGrafter"/>
</dbReference>
<protein>
    <submittedName>
        <fullName evidence="2">Uncharacterized protein</fullName>
    </submittedName>
</protein>
<gene>
    <name evidence="2" type="ORF">VNO77_30536</name>
</gene>
<dbReference type="PANTHER" id="PTHR32258:SF27">
    <property type="entry name" value="INTERACTING (KIP1-LIKE) FAMILY PROTEIN, PUTATIVE-RELATED"/>
    <property type="match status" value="1"/>
</dbReference>
<sequence length="201" mass="23100">MPIEMRADSELQTLRKALAKIQADKDAIFLQYQESLEKLSKIERDLNKAQKDVGVLDERNLKKGLKNLKLVRDMKSEGTRLDQRLYQSARNAFEDAGHPNTSESGTRRLLLRRIIERTRSTSIRMIRVYLISEAMLLCSLEISEHKSFKMPLVIGEFNGTGMPCLLDLLSVADMCHFAFVQISIIVTIWNYNKVAIFHLTE</sequence>
<dbReference type="Proteomes" id="UP001367508">
    <property type="component" value="Unassembled WGS sequence"/>
</dbReference>